<dbReference type="Pfam" id="PF03817">
    <property type="entry name" value="MadL"/>
    <property type="match status" value="1"/>
</dbReference>
<evidence type="ECO:0000256" key="1">
    <source>
        <dbReference type="SAM" id="Phobius"/>
    </source>
</evidence>
<proteinExistence type="predicted"/>
<evidence type="ECO:0000313" key="2">
    <source>
        <dbReference type="EMBL" id="KUG57023.1"/>
    </source>
</evidence>
<comment type="caution">
    <text evidence="2">The sequence shown here is derived from an EMBL/GenBank/DDBJ whole genome shotgun (WGS) entry which is preliminary data.</text>
</comment>
<dbReference type="NCBIfam" id="TIGR00807">
    <property type="entry name" value="malonate_madL"/>
    <property type="match status" value="1"/>
</dbReference>
<keyword evidence="1" id="KW-0472">Membrane</keyword>
<protein>
    <submittedName>
        <fullName evidence="2">Malonate transporter</fullName>
    </submittedName>
</protein>
<dbReference type="AlphaFoldDB" id="A0A0W8IAT7"/>
<accession>A0A0W8IAT7</accession>
<dbReference type="GO" id="GO:0016020">
    <property type="term" value="C:membrane"/>
    <property type="evidence" value="ECO:0007669"/>
    <property type="project" value="InterPro"/>
</dbReference>
<evidence type="ECO:0000313" key="3">
    <source>
        <dbReference type="Proteomes" id="UP000053512"/>
    </source>
</evidence>
<feature type="transmembrane region" description="Helical" evidence="1">
    <location>
        <begin position="33"/>
        <end position="50"/>
    </location>
</feature>
<keyword evidence="1" id="KW-1133">Transmembrane helix</keyword>
<dbReference type="RefSeq" id="WP_058874235.1">
    <property type="nucleotide sequence ID" value="NZ_LQBK01000021.1"/>
</dbReference>
<sequence length="135" mass="13816">MIITGVAVLAGCFLTGMLIGEFLGLLLGVDANVGGVGFAMVLLVLVTHRMRRAGMLPSATEHGVFFWSVMYIPIVVAMAATQNVVSAVSGGPMALLVGLAALTAGAALVPVLARIGGQADPLPPREQDKAMEEVS</sequence>
<dbReference type="EMBL" id="LQBK01000021">
    <property type="protein sequence ID" value="KUG57023.1"/>
    <property type="molecule type" value="Genomic_DNA"/>
</dbReference>
<reference evidence="3" key="1">
    <citation type="submission" date="2015-12" db="EMBL/GenBank/DDBJ databases">
        <authorList>
            <person name="Nair G.R."/>
            <person name="Kaur G."/>
            <person name="Mayilraj S."/>
        </authorList>
    </citation>
    <scope>NUCLEOTIDE SEQUENCE [LARGE SCALE GENOMIC DNA]</scope>
    <source>
        <strain evidence="3">CD08_4</strain>
    </source>
</reference>
<feature type="transmembrane region" description="Helical" evidence="1">
    <location>
        <begin position="7"/>
        <end position="27"/>
    </location>
</feature>
<dbReference type="Proteomes" id="UP000053512">
    <property type="component" value="Unassembled WGS sequence"/>
</dbReference>
<dbReference type="OrthoDB" id="286752at2"/>
<keyword evidence="1" id="KW-0812">Transmembrane</keyword>
<name>A0A0W8IAT7_KOCRO</name>
<dbReference type="InterPro" id="IPR004690">
    <property type="entry name" value="Maln_transptMadL"/>
</dbReference>
<feature type="transmembrane region" description="Helical" evidence="1">
    <location>
        <begin position="93"/>
        <end position="113"/>
    </location>
</feature>
<feature type="transmembrane region" description="Helical" evidence="1">
    <location>
        <begin position="62"/>
        <end position="81"/>
    </location>
</feature>
<gene>
    <name evidence="2" type="ORF">AVL61_15675</name>
</gene>
<organism evidence="2 3">
    <name type="scientific">Kocuria rosea subsp. polaris</name>
    <dbReference type="NCBI Taxonomy" id="136273"/>
    <lineage>
        <taxon>Bacteria</taxon>
        <taxon>Bacillati</taxon>
        <taxon>Actinomycetota</taxon>
        <taxon>Actinomycetes</taxon>
        <taxon>Micrococcales</taxon>
        <taxon>Micrococcaceae</taxon>
        <taxon>Kocuria</taxon>
    </lineage>
</organism>